<evidence type="ECO:0000256" key="1">
    <source>
        <dbReference type="SAM" id="MobiDB-lite"/>
    </source>
</evidence>
<proteinExistence type="predicted"/>
<dbReference type="PANTHER" id="PTHR21521:SF0">
    <property type="entry name" value="AMUN, ISOFORM A"/>
    <property type="match status" value="1"/>
</dbReference>
<dbReference type="EMBL" id="JAULSY010000094">
    <property type="protein sequence ID" value="KAK0666156.1"/>
    <property type="molecule type" value="Genomic_DNA"/>
</dbReference>
<dbReference type="Gene3D" id="1.10.340.30">
    <property type="entry name" value="Hypothetical protein, domain 2"/>
    <property type="match status" value="1"/>
</dbReference>
<comment type="caution">
    <text evidence="2">The sequence shown here is derived from an EMBL/GenBank/DDBJ whole genome shotgun (WGS) entry which is preliminary data.</text>
</comment>
<feature type="compositionally biased region" description="Basic and acidic residues" evidence="1">
    <location>
        <begin position="220"/>
        <end position="249"/>
    </location>
</feature>
<accession>A0AA39Z8F7</accession>
<keyword evidence="3" id="KW-1185">Reference proteome</keyword>
<dbReference type="SUPFAM" id="SSF48150">
    <property type="entry name" value="DNA-glycosylase"/>
    <property type="match status" value="1"/>
</dbReference>
<dbReference type="AlphaFoldDB" id="A0AA39Z8F7"/>
<dbReference type="GO" id="GO:0006281">
    <property type="term" value="P:DNA repair"/>
    <property type="evidence" value="ECO:0007669"/>
    <property type="project" value="InterPro"/>
</dbReference>
<reference evidence="2" key="1">
    <citation type="submission" date="2023-06" db="EMBL/GenBank/DDBJ databases">
        <title>Genome-scale phylogeny and comparative genomics of the fungal order Sordariales.</title>
        <authorList>
            <consortium name="Lawrence Berkeley National Laboratory"/>
            <person name="Hensen N."/>
            <person name="Bonometti L."/>
            <person name="Westerberg I."/>
            <person name="Brannstrom I.O."/>
            <person name="Guillou S."/>
            <person name="Cros-Aarteil S."/>
            <person name="Calhoun S."/>
            <person name="Haridas S."/>
            <person name="Kuo A."/>
            <person name="Mondo S."/>
            <person name="Pangilinan J."/>
            <person name="Riley R."/>
            <person name="Labutti K."/>
            <person name="Andreopoulos B."/>
            <person name="Lipzen A."/>
            <person name="Chen C."/>
            <person name="Yanf M."/>
            <person name="Daum C."/>
            <person name="Ng V."/>
            <person name="Clum A."/>
            <person name="Steindorff A."/>
            <person name="Ohm R."/>
            <person name="Martin F."/>
            <person name="Silar P."/>
            <person name="Natvig D."/>
            <person name="Lalanne C."/>
            <person name="Gautier V."/>
            <person name="Ament-Velasquez S.L."/>
            <person name="Kruys A."/>
            <person name="Hutchinson M.I."/>
            <person name="Powell A.J."/>
            <person name="Barry K."/>
            <person name="Miller A.N."/>
            <person name="Grigoriev I.V."/>
            <person name="Debuchy R."/>
            <person name="Gladieux P."/>
            <person name="Thoren M.H."/>
            <person name="Johannesson H."/>
        </authorList>
    </citation>
    <scope>NUCLEOTIDE SEQUENCE</scope>
    <source>
        <strain evidence="2">CBS 307.81</strain>
    </source>
</reference>
<dbReference type="PANTHER" id="PTHR21521">
    <property type="entry name" value="AMUN, ISOFORM A"/>
    <property type="match status" value="1"/>
</dbReference>
<dbReference type="GO" id="GO:0003824">
    <property type="term" value="F:catalytic activity"/>
    <property type="evidence" value="ECO:0007669"/>
    <property type="project" value="InterPro"/>
</dbReference>
<dbReference type="InterPro" id="IPR011257">
    <property type="entry name" value="DNA_glycosylase"/>
</dbReference>
<sequence>MGSSTIPSADNITDIEFHEYLGRYPACLEAISKSKGTKEGQKSLSELDAYRYGEALEQFGKSNPRQMTIEDAKLLVEWKLRHGKFRPSLLKLVSSNDPKTLKETIQKAVAQYHQAKKHWPQAMDILTQLKGIGPATASLLLAVHAPDNIIFFADEAFYWLEYNGSKGPIKYNKNEYSQLTLKAQALAKRLGVKAVDVEKVAFVIMRDDPTQPSGKGAATAEKEEKTDKGEATDKEDKSATKTEPEEKTTKSKPPAKRKASGDNADTNAPIRRSKRGKQA</sequence>
<gene>
    <name evidence="2" type="ORF">QBC41DRAFT_339328</name>
</gene>
<organism evidence="2 3">
    <name type="scientific">Cercophora samala</name>
    <dbReference type="NCBI Taxonomy" id="330535"/>
    <lineage>
        <taxon>Eukaryota</taxon>
        <taxon>Fungi</taxon>
        <taxon>Dikarya</taxon>
        <taxon>Ascomycota</taxon>
        <taxon>Pezizomycotina</taxon>
        <taxon>Sordariomycetes</taxon>
        <taxon>Sordariomycetidae</taxon>
        <taxon>Sordariales</taxon>
        <taxon>Lasiosphaeriaceae</taxon>
        <taxon>Cercophora</taxon>
    </lineage>
</organism>
<name>A0AA39Z8F7_9PEZI</name>
<evidence type="ECO:0000313" key="3">
    <source>
        <dbReference type="Proteomes" id="UP001174997"/>
    </source>
</evidence>
<feature type="region of interest" description="Disordered" evidence="1">
    <location>
        <begin position="207"/>
        <end position="279"/>
    </location>
</feature>
<protein>
    <submittedName>
        <fullName evidence="2">Uncharacterized protein</fullName>
    </submittedName>
</protein>
<evidence type="ECO:0000313" key="2">
    <source>
        <dbReference type="EMBL" id="KAK0666156.1"/>
    </source>
</evidence>
<dbReference type="Proteomes" id="UP001174997">
    <property type="component" value="Unassembled WGS sequence"/>
</dbReference>